<dbReference type="Gene3D" id="1.10.1040.10">
    <property type="entry name" value="N-(1-d-carboxylethyl)-l-norvaline Dehydrogenase, domain 2"/>
    <property type="match status" value="1"/>
</dbReference>
<gene>
    <name evidence="6" type="ORF">SDC9_127972</name>
</gene>
<evidence type="ECO:0000259" key="5">
    <source>
        <dbReference type="Pfam" id="PF08546"/>
    </source>
</evidence>
<dbReference type="Pfam" id="PF02558">
    <property type="entry name" value="ApbA"/>
    <property type="match status" value="1"/>
</dbReference>
<keyword evidence="3" id="KW-0560">Oxidoreductase</keyword>
<dbReference type="GO" id="GO:0008677">
    <property type="term" value="F:2-dehydropantoate 2-reductase activity"/>
    <property type="evidence" value="ECO:0007669"/>
    <property type="project" value="InterPro"/>
</dbReference>
<dbReference type="InterPro" id="IPR051402">
    <property type="entry name" value="KPR-Related"/>
</dbReference>
<dbReference type="AlphaFoldDB" id="A0A645CVI4"/>
<dbReference type="InterPro" id="IPR008927">
    <property type="entry name" value="6-PGluconate_DH-like_C_sf"/>
</dbReference>
<comment type="similarity">
    <text evidence="1">Belongs to the ketopantoate reductase family.</text>
</comment>
<proteinExistence type="inferred from homology"/>
<protein>
    <recommendedName>
        <fullName evidence="7">2-dehydropantoate 2-reductase</fullName>
    </recommendedName>
</protein>
<name>A0A645CVI4_9ZZZZ</name>
<evidence type="ECO:0000256" key="2">
    <source>
        <dbReference type="ARBA" id="ARBA00022857"/>
    </source>
</evidence>
<dbReference type="NCBIfam" id="TIGR00745">
    <property type="entry name" value="apbA_panE"/>
    <property type="match status" value="1"/>
</dbReference>
<dbReference type="GO" id="GO:0015940">
    <property type="term" value="P:pantothenate biosynthetic process"/>
    <property type="evidence" value="ECO:0007669"/>
    <property type="project" value="InterPro"/>
</dbReference>
<organism evidence="6">
    <name type="scientific">bioreactor metagenome</name>
    <dbReference type="NCBI Taxonomy" id="1076179"/>
    <lineage>
        <taxon>unclassified sequences</taxon>
        <taxon>metagenomes</taxon>
        <taxon>ecological metagenomes</taxon>
    </lineage>
</organism>
<dbReference type="SUPFAM" id="SSF48179">
    <property type="entry name" value="6-phosphogluconate dehydrogenase C-terminal domain-like"/>
    <property type="match status" value="1"/>
</dbReference>
<dbReference type="PANTHER" id="PTHR21708">
    <property type="entry name" value="PROBABLE 2-DEHYDROPANTOATE 2-REDUCTASE"/>
    <property type="match status" value="1"/>
</dbReference>
<dbReference type="InterPro" id="IPR013328">
    <property type="entry name" value="6PGD_dom2"/>
</dbReference>
<feature type="domain" description="Ketopantoate reductase N-terminal" evidence="4">
    <location>
        <begin position="2"/>
        <end position="76"/>
    </location>
</feature>
<dbReference type="InterPro" id="IPR013332">
    <property type="entry name" value="KPR_N"/>
</dbReference>
<sequence>MILVKYSALSEASELIGPCVGEDTIILSLLNGIDSEEILRESFGEKRIPRSFIQGGAVKEGRNISFTSMGKIMYGYDGLSKEENRQNENIDALEEFFNRCGIPNRVSFDIVYEQWYKFMSNISMNIPSAILLAPYGVFMENQRLVALVEEICFEVIAVANRCGVPLSCNDVKRLISIFPGMQADGKSSTMQDVEAKRKTEVDMFCQTIVNLGKKHGVLTPYNRMMLDFVKIKEDMHGM</sequence>
<dbReference type="InterPro" id="IPR013752">
    <property type="entry name" value="KPA_reductase"/>
</dbReference>
<feature type="domain" description="Ketopantoate reductase C-terminal" evidence="5">
    <location>
        <begin position="109"/>
        <end position="233"/>
    </location>
</feature>
<accession>A0A645CVI4</accession>
<evidence type="ECO:0000259" key="4">
    <source>
        <dbReference type="Pfam" id="PF02558"/>
    </source>
</evidence>
<dbReference type="GO" id="GO:0005737">
    <property type="term" value="C:cytoplasm"/>
    <property type="evidence" value="ECO:0007669"/>
    <property type="project" value="TreeGrafter"/>
</dbReference>
<evidence type="ECO:0000256" key="1">
    <source>
        <dbReference type="ARBA" id="ARBA00007870"/>
    </source>
</evidence>
<keyword evidence="2" id="KW-0521">NADP</keyword>
<evidence type="ECO:0000256" key="3">
    <source>
        <dbReference type="ARBA" id="ARBA00023002"/>
    </source>
</evidence>
<dbReference type="EMBL" id="VSSQ01030399">
    <property type="protein sequence ID" value="MPM80921.1"/>
    <property type="molecule type" value="Genomic_DNA"/>
</dbReference>
<dbReference type="Pfam" id="PF08546">
    <property type="entry name" value="ApbA_C"/>
    <property type="match status" value="1"/>
</dbReference>
<evidence type="ECO:0000313" key="6">
    <source>
        <dbReference type="EMBL" id="MPM80921.1"/>
    </source>
</evidence>
<reference evidence="6" key="1">
    <citation type="submission" date="2019-08" db="EMBL/GenBank/DDBJ databases">
        <authorList>
            <person name="Kucharzyk K."/>
            <person name="Murdoch R.W."/>
            <person name="Higgins S."/>
            <person name="Loffler F."/>
        </authorList>
    </citation>
    <scope>NUCLEOTIDE SEQUENCE</scope>
</reference>
<evidence type="ECO:0008006" key="7">
    <source>
        <dbReference type="Google" id="ProtNLM"/>
    </source>
</evidence>
<dbReference type="PANTHER" id="PTHR21708:SF26">
    <property type="entry name" value="2-DEHYDROPANTOATE 2-REDUCTASE"/>
    <property type="match status" value="1"/>
</dbReference>
<dbReference type="Gene3D" id="3.40.50.720">
    <property type="entry name" value="NAD(P)-binding Rossmann-like Domain"/>
    <property type="match status" value="1"/>
</dbReference>
<comment type="caution">
    <text evidence="6">The sequence shown here is derived from an EMBL/GenBank/DDBJ whole genome shotgun (WGS) entry which is preliminary data.</text>
</comment>
<dbReference type="InterPro" id="IPR003710">
    <property type="entry name" value="ApbA"/>
</dbReference>